<feature type="transmembrane region" description="Helical" evidence="7">
    <location>
        <begin position="30"/>
        <end position="52"/>
    </location>
</feature>
<feature type="transmembrane region" description="Helical" evidence="7">
    <location>
        <begin position="94"/>
        <end position="114"/>
    </location>
</feature>
<dbReference type="PANTHER" id="PTHR43124">
    <property type="entry name" value="PURINE EFFLUX PUMP PBUE"/>
    <property type="match status" value="1"/>
</dbReference>
<evidence type="ECO:0000259" key="8">
    <source>
        <dbReference type="PROSITE" id="PS50850"/>
    </source>
</evidence>
<dbReference type="Proteomes" id="UP000199017">
    <property type="component" value="Unassembled WGS sequence"/>
</dbReference>
<dbReference type="PANTHER" id="PTHR43124:SF3">
    <property type="entry name" value="CHLORAMPHENICOL EFFLUX PUMP RV0191"/>
    <property type="match status" value="1"/>
</dbReference>
<evidence type="ECO:0000313" key="10">
    <source>
        <dbReference type="Proteomes" id="UP000199017"/>
    </source>
</evidence>
<name>A0A1G8MGJ4_9BACI</name>
<sequence>MGTQKNVVIGNVSFCVATALTGIAETFTVLMIFRILSGIGAGMIEPGVYAIVGDHYSYAHRGRAMGVVTGALISASIIGVPIGGYIAQWFTWRWTFWLIGLISLVTIIAIWISIPKDPRKEKVTNQPIKGLFNQFGTAFSNTSVFFALLATLLYFGGLQGMFANVGVFYDLNYGLTSGQIGLVLMVAGIGSVIGSVVGGQLADRFGKKSTILSSSIIVAVSVFALSIITKSFITAILINVVWATVYGLGQSALTALISELSPTVRGTVMSLNSSAMYAGSGLFTAIAATLLYGGSFLWVGILCGVANIIVFLTVFVVNEQTSRIPESADSSSQL</sequence>
<dbReference type="InterPro" id="IPR011701">
    <property type="entry name" value="MFS"/>
</dbReference>
<protein>
    <submittedName>
        <fullName evidence="9">Predicted arabinose efflux permease, MFS family</fullName>
    </submittedName>
</protein>
<proteinExistence type="predicted"/>
<dbReference type="InterPro" id="IPR050189">
    <property type="entry name" value="MFS_Efflux_Transporters"/>
</dbReference>
<dbReference type="STRING" id="930129.SAMN05216352_11034"/>
<feature type="transmembrane region" description="Helical" evidence="7">
    <location>
        <begin position="269"/>
        <end position="290"/>
    </location>
</feature>
<dbReference type="OrthoDB" id="212436at2"/>
<feature type="transmembrane region" description="Helical" evidence="7">
    <location>
        <begin position="210"/>
        <end position="229"/>
    </location>
</feature>
<feature type="transmembrane region" description="Helical" evidence="7">
    <location>
        <begin position="177"/>
        <end position="198"/>
    </location>
</feature>
<dbReference type="PROSITE" id="PS50850">
    <property type="entry name" value="MFS"/>
    <property type="match status" value="1"/>
</dbReference>
<dbReference type="AlphaFoldDB" id="A0A1G8MGJ4"/>
<dbReference type="Pfam" id="PF07690">
    <property type="entry name" value="MFS_1"/>
    <property type="match status" value="1"/>
</dbReference>
<evidence type="ECO:0000256" key="6">
    <source>
        <dbReference type="ARBA" id="ARBA00023136"/>
    </source>
</evidence>
<evidence type="ECO:0000256" key="5">
    <source>
        <dbReference type="ARBA" id="ARBA00022989"/>
    </source>
</evidence>
<organism evidence="9 10">
    <name type="scientific">Alteribacillus bidgolensis</name>
    <dbReference type="NCBI Taxonomy" id="930129"/>
    <lineage>
        <taxon>Bacteria</taxon>
        <taxon>Bacillati</taxon>
        <taxon>Bacillota</taxon>
        <taxon>Bacilli</taxon>
        <taxon>Bacillales</taxon>
        <taxon>Bacillaceae</taxon>
        <taxon>Alteribacillus</taxon>
    </lineage>
</organism>
<reference evidence="9 10" key="1">
    <citation type="submission" date="2016-10" db="EMBL/GenBank/DDBJ databases">
        <authorList>
            <person name="de Groot N.N."/>
        </authorList>
    </citation>
    <scope>NUCLEOTIDE SEQUENCE [LARGE SCALE GENOMIC DNA]</scope>
    <source>
        <strain evidence="10">P4B,CCM 7963,CECT 7998,DSM 25260,IBRC-M 10614,KCTC 13821</strain>
    </source>
</reference>
<dbReference type="Pfam" id="PF00083">
    <property type="entry name" value="Sugar_tr"/>
    <property type="match status" value="1"/>
</dbReference>
<feature type="transmembrane region" description="Helical" evidence="7">
    <location>
        <begin position="135"/>
        <end position="157"/>
    </location>
</feature>
<keyword evidence="2" id="KW-0813">Transport</keyword>
<dbReference type="Gene3D" id="1.20.1250.20">
    <property type="entry name" value="MFS general substrate transporter like domains"/>
    <property type="match status" value="1"/>
</dbReference>
<feature type="domain" description="Major facilitator superfamily (MFS) profile" evidence="8">
    <location>
        <begin position="1"/>
        <end position="322"/>
    </location>
</feature>
<feature type="transmembrane region" description="Helical" evidence="7">
    <location>
        <begin position="235"/>
        <end position="257"/>
    </location>
</feature>
<dbReference type="EMBL" id="FNDU01000010">
    <property type="protein sequence ID" value="SDI67051.1"/>
    <property type="molecule type" value="Genomic_DNA"/>
</dbReference>
<dbReference type="CDD" id="cd17324">
    <property type="entry name" value="MFS_NepI_like"/>
    <property type="match status" value="1"/>
</dbReference>
<dbReference type="InterPro" id="IPR036259">
    <property type="entry name" value="MFS_trans_sf"/>
</dbReference>
<evidence type="ECO:0000256" key="4">
    <source>
        <dbReference type="ARBA" id="ARBA00022692"/>
    </source>
</evidence>
<evidence type="ECO:0000256" key="1">
    <source>
        <dbReference type="ARBA" id="ARBA00004651"/>
    </source>
</evidence>
<dbReference type="SUPFAM" id="SSF103473">
    <property type="entry name" value="MFS general substrate transporter"/>
    <property type="match status" value="1"/>
</dbReference>
<keyword evidence="6 7" id="KW-0472">Membrane</keyword>
<evidence type="ECO:0000256" key="2">
    <source>
        <dbReference type="ARBA" id="ARBA00022448"/>
    </source>
</evidence>
<keyword evidence="3" id="KW-1003">Cell membrane</keyword>
<evidence type="ECO:0000313" key="9">
    <source>
        <dbReference type="EMBL" id="SDI67051.1"/>
    </source>
</evidence>
<dbReference type="GO" id="GO:0005886">
    <property type="term" value="C:plasma membrane"/>
    <property type="evidence" value="ECO:0007669"/>
    <property type="project" value="UniProtKB-SubCell"/>
</dbReference>
<feature type="transmembrane region" description="Helical" evidence="7">
    <location>
        <begin position="296"/>
        <end position="317"/>
    </location>
</feature>
<dbReference type="GO" id="GO:0022857">
    <property type="term" value="F:transmembrane transporter activity"/>
    <property type="evidence" value="ECO:0007669"/>
    <property type="project" value="InterPro"/>
</dbReference>
<comment type="subcellular location">
    <subcellularLocation>
        <location evidence="1">Cell membrane</location>
        <topology evidence="1">Multi-pass membrane protein</topology>
    </subcellularLocation>
</comment>
<keyword evidence="10" id="KW-1185">Reference proteome</keyword>
<dbReference type="InterPro" id="IPR005828">
    <property type="entry name" value="MFS_sugar_transport-like"/>
</dbReference>
<feature type="transmembrane region" description="Helical" evidence="7">
    <location>
        <begin position="7"/>
        <end position="24"/>
    </location>
</feature>
<keyword evidence="5 7" id="KW-1133">Transmembrane helix</keyword>
<gene>
    <name evidence="9" type="ORF">SAMN05216352_11034</name>
</gene>
<evidence type="ECO:0000256" key="3">
    <source>
        <dbReference type="ARBA" id="ARBA00022475"/>
    </source>
</evidence>
<evidence type="ECO:0000256" key="7">
    <source>
        <dbReference type="SAM" id="Phobius"/>
    </source>
</evidence>
<accession>A0A1G8MGJ4</accession>
<keyword evidence="4 7" id="KW-0812">Transmembrane</keyword>
<feature type="transmembrane region" description="Helical" evidence="7">
    <location>
        <begin position="64"/>
        <end position="88"/>
    </location>
</feature>
<dbReference type="InterPro" id="IPR020846">
    <property type="entry name" value="MFS_dom"/>
</dbReference>